<dbReference type="OrthoDB" id="431169at2759"/>
<dbReference type="Proteomes" id="UP000053477">
    <property type="component" value="Unassembled WGS sequence"/>
</dbReference>
<dbReference type="SUPFAM" id="SSF54928">
    <property type="entry name" value="RNA-binding domain, RBD"/>
    <property type="match status" value="1"/>
</dbReference>
<feature type="region of interest" description="Disordered" evidence="1">
    <location>
        <begin position="133"/>
        <end position="190"/>
    </location>
</feature>
<accession>A0A0H2S6U2</accession>
<dbReference type="EMBL" id="KQ085884">
    <property type="protein sequence ID" value="KLO19917.1"/>
    <property type="molecule type" value="Genomic_DNA"/>
</dbReference>
<dbReference type="GO" id="GO:0003676">
    <property type="term" value="F:nucleic acid binding"/>
    <property type="evidence" value="ECO:0007669"/>
    <property type="project" value="InterPro"/>
</dbReference>
<organism evidence="2 3">
    <name type="scientific">Schizopora paradoxa</name>
    <dbReference type="NCBI Taxonomy" id="27342"/>
    <lineage>
        <taxon>Eukaryota</taxon>
        <taxon>Fungi</taxon>
        <taxon>Dikarya</taxon>
        <taxon>Basidiomycota</taxon>
        <taxon>Agaricomycotina</taxon>
        <taxon>Agaricomycetes</taxon>
        <taxon>Hymenochaetales</taxon>
        <taxon>Schizoporaceae</taxon>
        <taxon>Schizopora</taxon>
    </lineage>
</organism>
<protein>
    <recommendedName>
        <fullName evidence="4">RRM domain-containing protein</fullName>
    </recommendedName>
</protein>
<sequence>MCFVEFEDVPYAAKAMQELSGHQVHGLVKGGIRLSYSKNQLGVRTPPNTSNPPQVQNRQNTLQSFGSSSSYSSITEAFNSRQSVPGVLQVDTNAIRNSRREHDIISPTYSFATSPPPRFFSPDAGYGYASSQSIHSASVSRSTSQSFTSTFSPFESSTPPSSTPHLEAPDPLSMKSLSSPSPSLDDSQES</sequence>
<keyword evidence="3" id="KW-1185">Reference proteome</keyword>
<dbReference type="AlphaFoldDB" id="A0A0H2S6U2"/>
<dbReference type="InterPro" id="IPR035979">
    <property type="entry name" value="RBD_domain_sf"/>
</dbReference>
<evidence type="ECO:0008006" key="4">
    <source>
        <dbReference type="Google" id="ProtNLM"/>
    </source>
</evidence>
<proteinExistence type="predicted"/>
<gene>
    <name evidence="2" type="ORF">SCHPADRAFT_46707</name>
</gene>
<feature type="region of interest" description="Disordered" evidence="1">
    <location>
        <begin position="40"/>
        <end position="68"/>
    </location>
</feature>
<evidence type="ECO:0000313" key="3">
    <source>
        <dbReference type="Proteomes" id="UP000053477"/>
    </source>
</evidence>
<dbReference type="Gene3D" id="3.30.70.330">
    <property type="match status" value="1"/>
</dbReference>
<dbReference type="InterPro" id="IPR012677">
    <property type="entry name" value="Nucleotide-bd_a/b_plait_sf"/>
</dbReference>
<reference evidence="2 3" key="1">
    <citation type="submission" date="2015-04" db="EMBL/GenBank/DDBJ databases">
        <title>Complete genome sequence of Schizopora paradoxa KUC8140, a cosmopolitan wood degrader in East Asia.</title>
        <authorList>
            <consortium name="DOE Joint Genome Institute"/>
            <person name="Min B."/>
            <person name="Park H."/>
            <person name="Jang Y."/>
            <person name="Kim J.-J."/>
            <person name="Kim K.H."/>
            <person name="Pangilinan J."/>
            <person name="Lipzen A."/>
            <person name="Riley R."/>
            <person name="Grigoriev I.V."/>
            <person name="Spatafora J.W."/>
            <person name="Choi I.-G."/>
        </authorList>
    </citation>
    <scope>NUCLEOTIDE SEQUENCE [LARGE SCALE GENOMIC DNA]</scope>
    <source>
        <strain evidence="2 3">KUC8140</strain>
    </source>
</reference>
<dbReference type="InParanoid" id="A0A0H2S6U2"/>
<feature type="compositionally biased region" description="Polar residues" evidence="1">
    <location>
        <begin position="40"/>
        <end position="63"/>
    </location>
</feature>
<name>A0A0H2S6U2_9AGAM</name>
<evidence type="ECO:0000313" key="2">
    <source>
        <dbReference type="EMBL" id="KLO19917.1"/>
    </source>
</evidence>
<dbReference type="STRING" id="27342.A0A0H2S6U2"/>
<evidence type="ECO:0000256" key="1">
    <source>
        <dbReference type="SAM" id="MobiDB-lite"/>
    </source>
</evidence>